<organism evidence="1 2">
    <name type="scientific">Clostridium lapidicellarium</name>
    <dbReference type="NCBI Taxonomy" id="3240931"/>
    <lineage>
        <taxon>Bacteria</taxon>
        <taxon>Bacillati</taxon>
        <taxon>Bacillota</taxon>
        <taxon>Clostridia</taxon>
        <taxon>Eubacteriales</taxon>
        <taxon>Clostridiaceae</taxon>
        <taxon>Clostridium</taxon>
    </lineage>
</organism>
<proteinExistence type="predicted"/>
<sequence length="256" mass="30812">MYNKVFLEVDDRGMVYREMPGKNFALGLFDAGEINKNITSVNEIKVNLRNKKLVVLVHGEEVYVMSMTLPKVGRKNIYRIIEEEIENKFKKMNDIMFSYRIIRHFRHSLEIMVFCMNYDSRKLIEECHSAGFCVKGIVPVQFYIWETYRNKIKSESYIFILMRNGILYFMVCHENKMVLNNVFENMKKSDFFYILRQFQMKLNVLLNNFRFQRIFFVDFPYTDIIEKLSDTYFCEDLSDGVKKDMKKEALKYSDKR</sequence>
<comment type="caution">
    <text evidence="1">The sequence shown here is derived from an EMBL/GenBank/DDBJ whole genome shotgun (WGS) entry which is preliminary data.</text>
</comment>
<gene>
    <name evidence="1" type="ORF">AB8S09_01350</name>
</gene>
<dbReference type="RefSeq" id="WP_294181319.1">
    <property type="nucleotide sequence ID" value="NZ_JBGFFE010000001.1"/>
</dbReference>
<evidence type="ECO:0000313" key="2">
    <source>
        <dbReference type="Proteomes" id="UP001565220"/>
    </source>
</evidence>
<protein>
    <submittedName>
        <fullName evidence="1">Uncharacterized protein</fullName>
    </submittedName>
</protein>
<reference evidence="1 2" key="1">
    <citation type="submission" date="2024-08" db="EMBL/GenBank/DDBJ databases">
        <title>Clostridium lapicellarii sp. nov., and Clostridium renhuaiense sp. nov., two species isolated from the mud in a fermentation cellar used for producing sauce-flavour Chinese liquors.</title>
        <authorList>
            <person name="Yang F."/>
            <person name="Wang H."/>
            <person name="Chen L.Q."/>
            <person name="Zhou N."/>
            <person name="Lu J.J."/>
            <person name="Pu X.X."/>
            <person name="Wan B."/>
            <person name="Wang L."/>
            <person name="Liu S.J."/>
        </authorList>
    </citation>
    <scope>NUCLEOTIDE SEQUENCE [LARGE SCALE GENOMIC DNA]</scope>
    <source>
        <strain evidence="1 2">MT-113</strain>
    </source>
</reference>
<dbReference type="EMBL" id="JBGFFE010000001">
    <property type="protein sequence ID" value="MEY8762295.1"/>
    <property type="molecule type" value="Genomic_DNA"/>
</dbReference>
<accession>A0ABV4DSS7</accession>
<dbReference type="Proteomes" id="UP001565220">
    <property type="component" value="Unassembled WGS sequence"/>
</dbReference>
<evidence type="ECO:0000313" key="1">
    <source>
        <dbReference type="EMBL" id="MEY8762295.1"/>
    </source>
</evidence>
<keyword evidence="2" id="KW-1185">Reference proteome</keyword>
<name>A0ABV4DSS7_9CLOT</name>